<dbReference type="AlphaFoldDB" id="A0AAD7KEP6"/>
<dbReference type="GO" id="GO:0008948">
    <property type="term" value="F:oxaloacetate decarboxylase activity"/>
    <property type="evidence" value="ECO:0007669"/>
    <property type="project" value="TreeGrafter"/>
</dbReference>
<evidence type="ECO:0000313" key="3">
    <source>
        <dbReference type="Proteomes" id="UP001215598"/>
    </source>
</evidence>
<sequence length="229" mass="23670">MSVTSRLASFSSTEISDSLVKLGVASGGCIAGLNFSVNLSPGNISKICAPAYTVKMVLASDTSAPKLSEHFVDTAPAGSVIVIDVPHQAQNAVWGGLMSAGAIARSAVGVVVSGRCRDLSELRSLGLPVFARGHSTLGQQPFTRPSAINIPLVIAPPSTASDYIFPSVTIQPGDWIIADEDGVVCVPKAMEEQVAEQAQLGTSIDAQCLADIQAGKGIKATFAKYRGTK</sequence>
<reference evidence="2" key="1">
    <citation type="submission" date="2023-03" db="EMBL/GenBank/DDBJ databases">
        <title>Massive genome expansion in bonnet fungi (Mycena s.s.) driven by repeated elements and novel gene families across ecological guilds.</title>
        <authorList>
            <consortium name="Lawrence Berkeley National Laboratory"/>
            <person name="Harder C.B."/>
            <person name="Miyauchi S."/>
            <person name="Viragh M."/>
            <person name="Kuo A."/>
            <person name="Thoen E."/>
            <person name="Andreopoulos B."/>
            <person name="Lu D."/>
            <person name="Skrede I."/>
            <person name="Drula E."/>
            <person name="Henrissat B."/>
            <person name="Morin E."/>
            <person name="Kohler A."/>
            <person name="Barry K."/>
            <person name="LaButti K."/>
            <person name="Morin E."/>
            <person name="Salamov A."/>
            <person name="Lipzen A."/>
            <person name="Mereny Z."/>
            <person name="Hegedus B."/>
            <person name="Baldrian P."/>
            <person name="Stursova M."/>
            <person name="Weitz H."/>
            <person name="Taylor A."/>
            <person name="Grigoriev I.V."/>
            <person name="Nagy L.G."/>
            <person name="Martin F."/>
            <person name="Kauserud H."/>
        </authorList>
    </citation>
    <scope>NUCLEOTIDE SEQUENCE</scope>
    <source>
        <strain evidence="2">CBHHK182m</strain>
    </source>
</reference>
<evidence type="ECO:0000256" key="1">
    <source>
        <dbReference type="PIRSR" id="PIRSR605493-1"/>
    </source>
</evidence>
<gene>
    <name evidence="2" type="ORF">B0H16DRAFT_1709915</name>
</gene>
<keyword evidence="1" id="KW-0460">Magnesium</keyword>
<dbReference type="SUPFAM" id="SSF89562">
    <property type="entry name" value="RraA-like"/>
    <property type="match status" value="1"/>
</dbReference>
<dbReference type="InterPro" id="IPR005493">
    <property type="entry name" value="RraA/RraA-like"/>
</dbReference>
<dbReference type="InterPro" id="IPR036704">
    <property type="entry name" value="RraA/RraA-like_sf"/>
</dbReference>
<dbReference type="PANTHER" id="PTHR33254">
    <property type="entry name" value="4-HYDROXY-4-METHYL-2-OXOGLUTARATE ALDOLASE 3-RELATED"/>
    <property type="match status" value="1"/>
</dbReference>
<dbReference type="EMBL" id="JARKIB010000003">
    <property type="protein sequence ID" value="KAJ7783090.1"/>
    <property type="molecule type" value="Genomic_DNA"/>
</dbReference>
<accession>A0AAD7KEP6</accession>
<dbReference type="GO" id="GO:0046872">
    <property type="term" value="F:metal ion binding"/>
    <property type="evidence" value="ECO:0007669"/>
    <property type="project" value="UniProtKB-KW"/>
</dbReference>
<dbReference type="CDD" id="cd16841">
    <property type="entry name" value="RraA_family"/>
    <property type="match status" value="1"/>
</dbReference>
<proteinExistence type="predicted"/>
<comment type="caution">
    <text evidence="2">The sequence shown here is derived from an EMBL/GenBank/DDBJ whole genome shotgun (WGS) entry which is preliminary data.</text>
</comment>
<dbReference type="Proteomes" id="UP001215598">
    <property type="component" value="Unassembled WGS sequence"/>
</dbReference>
<evidence type="ECO:0000313" key="2">
    <source>
        <dbReference type="EMBL" id="KAJ7783090.1"/>
    </source>
</evidence>
<dbReference type="Gene3D" id="3.50.30.40">
    <property type="entry name" value="Ribonuclease E inhibitor RraA/RraA-like"/>
    <property type="match status" value="1"/>
</dbReference>
<organism evidence="2 3">
    <name type="scientific">Mycena metata</name>
    <dbReference type="NCBI Taxonomy" id="1033252"/>
    <lineage>
        <taxon>Eukaryota</taxon>
        <taxon>Fungi</taxon>
        <taxon>Dikarya</taxon>
        <taxon>Basidiomycota</taxon>
        <taxon>Agaricomycotina</taxon>
        <taxon>Agaricomycetes</taxon>
        <taxon>Agaricomycetidae</taxon>
        <taxon>Agaricales</taxon>
        <taxon>Marasmiineae</taxon>
        <taxon>Mycenaceae</taxon>
        <taxon>Mycena</taxon>
    </lineage>
</organism>
<keyword evidence="1" id="KW-0479">Metal-binding</keyword>
<dbReference type="GO" id="GO:0047443">
    <property type="term" value="F:4-hydroxy-4-methyl-2-oxoglutarate aldolase activity"/>
    <property type="evidence" value="ECO:0007669"/>
    <property type="project" value="TreeGrafter"/>
</dbReference>
<comment type="cofactor">
    <cofactor evidence="1">
        <name>Mg(2+)</name>
        <dbReference type="ChEBI" id="CHEBI:18420"/>
    </cofactor>
</comment>
<feature type="binding site" evidence="1">
    <location>
        <position position="117"/>
    </location>
    <ligand>
        <name>substrate</name>
    </ligand>
</feature>
<keyword evidence="3" id="KW-1185">Reference proteome</keyword>
<name>A0AAD7KEP6_9AGAR</name>
<dbReference type="Pfam" id="PF03737">
    <property type="entry name" value="RraA-like"/>
    <property type="match status" value="1"/>
</dbReference>
<protein>
    <submittedName>
        <fullName evidence="2">Ribonuclease E inhibitor RraA/Dimethylmenaquinone methyltransferase</fullName>
    </submittedName>
</protein>
<dbReference type="PANTHER" id="PTHR33254:SF4">
    <property type="entry name" value="4-HYDROXY-4-METHYL-2-OXOGLUTARATE ALDOLASE 3-RELATED"/>
    <property type="match status" value="1"/>
</dbReference>
<feature type="binding site" evidence="1">
    <location>
        <begin position="95"/>
        <end position="98"/>
    </location>
    <ligand>
        <name>substrate</name>
    </ligand>
</feature>
<feature type="binding site" evidence="1">
    <location>
        <position position="118"/>
    </location>
    <ligand>
        <name>Mg(2+)</name>
        <dbReference type="ChEBI" id="CHEBI:18420"/>
    </ligand>
</feature>